<dbReference type="PIRSF" id="PIRSF001558">
    <property type="entry name" value="GSHase"/>
    <property type="match status" value="1"/>
</dbReference>
<keyword evidence="6 9" id="KW-0547">Nucleotide-binding</keyword>
<dbReference type="Gene3D" id="3.40.50.1760">
    <property type="entry name" value="Glutathione synthase, substrate-binding domain superfamily, eukaryotic"/>
    <property type="match status" value="1"/>
</dbReference>
<feature type="region of interest" description="Disordered" evidence="12">
    <location>
        <begin position="1"/>
        <end position="26"/>
    </location>
</feature>
<keyword evidence="5 9" id="KW-0479">Metal-binding</keyword>
<comment type="catalytic activity">
    <reaction evidence="9">
        <text>gamma-L-glutamyl-L-cysteine + glycine + ATP = glutathione + ADP + phosphate + H(+)</text>
        <dbReference type="Rhea" id="RHEA:13557"/>
        <dbReference type="ChEBI" id="CHEBI:15378"/>
        <dbReference type="ChEBI" id="CHEBI:30616"/>
        <dbReference type="ChEBI" id="CHEBI:43474"/>
        <dbReference type="ChEBI" id="CHEBI:57305"/>
        <dbReference type="ChEBI" id="CHEBI:57925"/>
        <dbReference type="ChEBI" id="CHEBI:58173"/>
        <dbReference type="ChEBI" id="CHEBI:456216"/>
        <dbReference type="EC" id="6.3.2.3"/>
    </reaction>
</comment>
<protein>
    <recommendedName>
        <fullName evidence="9">Glutathione synthetase</fullName>
        <shortName evidence="9">GSH-S</shortName>
        <ecNumber evidence="9">6.3.2.3</ecNumber>
    </recommendedName>
</protein>
<dbReference type="InterPro" id="IPR014049">
    <property type="entry name" value="Glutathione_synthase_N_euk"/>
</dbReference>
<dbReference type="InterPro" id="IPR037013">
    <property type="entry name" value="GSH-S_sub-bd_sf"/>
</dbReference>
<feature type="binding site" evidence="11">
    <location>
        <position position="427"/>
    </location>
    <ligand>
        <name>Mg(2+)</name>
        <dbReference type="ChEBI" id="CHEBI:18420"/>
    </ligand>
</feature>
<gene>
    <name evidence="14" type="ORF">BAUCODRAFT_552460</name>
</gene>
<dbReference type="GO" id="GO:0005524">
    <property type="term" value="F:ATP binding"/>
    <property type="evidence" value="ECO:0007669"/>
    <property type="project" value="UniProtKB-UniRule"/>
</dbReference>
<dbReference type="STRING" id="717646.M2LK27"/>
<keyword evidence="3 9" id="KW-0436">Ligase</keyword>
<dbReference type="HOGENOM" id="CLU_025152_2_1_1"/>
<dbReference type="SUPFAM" id="SSF52440">
    <property type="entry name" value="PreATP-grasp domain"/>
    <property type="match status" value="1"/>
</dbReference>
<evidence type="ECO:0000256" key="12">
    <source>
        <dbReference type="SAM" id="MobiDB-lite"/>
    </source>
</evidence>
<dbReference type="AlphaFoldDB" id="M2LK27"/>
<dbReference type="RefSeq" id="XP_007678389.1">
    <property type="nucleotide sequence ID" value="XM_007680199.1"/>
</dbReference>
<dbReference type="Pfam" id="PF03917">
    <property type="entry name" value="GSH_synth_ATP"/>
    <property type="match status" value="1"/>
</dbReference>
<dbReference type="PANTHER" id="PTHR11130:SF0">
    <property type="entry name" value="GLUTATHIONE SYNTHETASE"/>
    <property type="match status" value="1"/>
</dbReference>
<dbReference type="EC" id="6.3.2.3" evidence="9"/>
<keyword evidence="15" id="KW-1185">Reference proteome</keyword>
<dbReference type="Gene3D" id="3.30.1490.50">
    <property type="match status" value="1"/>
</dbReference>
<accession>M2LK27</accession>
<comment type="pathway">
    <text evidence="1 9">Sulfur metabolism; glutathione biosynthesis; glutathione from L-cysteine and L-glutamate: step 2/2.</text>
</comment>
<dbReference type="Gene3D" id="1.10.1080.10">
    <property type="entry name" value="Glutathione Synthetase, Chain A, domain 3"/>
    <property type="match status" value="1"/>
</dbReference>
<feature type="binding site" evidence="10">
    <location>
        <position position="360"/>
    </location>
    <ligand>
        <name>ATP</name>
        <dbReference type="ChEBI" id="CHEBI:30616"/>
    </ligand>
</feature>
<dbReference type="InterPro" id="IPR016185">
    <property type="entry name" value="PreATP-grasp_dom_sf"/>
</dbReference>
<evidence type="ECO:0000256" key="3">
    <source>
        <dbReference type="ARBA" id="ARBA00022598"/>
    </source>
</evidence>
<dbReference type="OrthoDB" id="2020073at2759"/>
<dbReference type="Pfam" id="PF03199">
    <property type="entry name" value="GSH_synthase"/>
    <property type="match status" value="1"/>
</dbReference>
<evidence type="ECO:0000256" key="10">
    <source>
        <dbReference type="PIRSR" id="PIRSR001558-1"/>
    </source>
</evidence>
<evidence type="ECO:0000256" key="2">
    <source>
        <dbReference type="ARBA" id="ARBA00010385"/>
    </source>
</evidence>
<dbReference type="UniPathway" id="UPA00142">
    <property type="reaction ID" value="UER00210"/>
</dbReference>
<dbReference type="KEGG" id="bcom:BAUCODRAFT_552460"/>
<dbReference type="GO" id="GO:0005829">
    <property type="term" value="C:cytosol"/>
    <property type="evidence" value="ECO:0007669"/>
    <property type="project" value="TreeGrafter"/>
</dbReference>
<comment type="similarity">
    <text evidence="2 9">Belongs to the eukaryotic GSH synthase family.</text>
</comment>
<dbReference type="PANTHER" id="PTHR11130">
    <property type="entry name" value="GLUTATHIONE SYNTHETASE"/>
    <property type="match status" value="1"/>
</dbReference>
<dbReference type="Gene3D" id="3.30.1490.80">
    <property type="match status" value="1"/>
</dbReference>
<evidence type="ECO:0000256" key="5">
    <source>
        <dbReference type="ARBA" id="ARBA00022723"/>
    </source>
</evidence>
<dbReference type="OMA" id="DWQINHG"/>
<dbReference type="SUPFAM" id="SSF56059">
    <property type="entry name" value="Glutathione synthetase ATP-binding domain-like"/>
    <property type="match status" value="1"/>
</dbReference>
<feature type="binding site" evidence="10">
    <location>
        <position position="526"/>
    </location>
    <ligand>
        <name>ATP</name>
        <dbReference type="ChEBI" id="CHEBI:30616"/>
    </ligand>
</feature>
<evidence type="ECO:0000256" key="1">
    <source>
        <dbReference type="ARBA" id="ARBA00004965"/>
    </source>
</evidence>
<evidence type="ECO:0000313" key="14">
    <source>
        <dbReference type="EMBL" id="EMC94587.1"/>
    </source>
</evidence>
<sequence>MSAAEHPDGQEVFYEPPPGLPPDAEEAADGVANKMRSYLARLVQDVRDYQLTHGHVLKMVRFQNSYHVPSTGINVSLAPTPFPRRLYDEAVALQHCMNELYIKAAADEAWLYSVLRPEIEGDKDGLLASLWDVHMKCKEAGSVQDVKCGLFRSDYMLHGNVDGNSRLKQVEMNTFSVAGGCHSERVSDMHGYLRRKRGYEQEGRELSAMQMNLLPRNTNIASMTAGLTAAHYKYLETHPKLADNPANTVLTCVLMVVQPLNFNVADERPIEYGLWEANVPCYRCEWHAILAQTRLDENRHLIFMPAGSSTEFEVSVVYYKGGYDPAEYGPEADGKSTRLMLEMSYAIKCPDILTHLTTFKAVQQALAEPGVAESFLASPQTVNQRAAVRDKFMPMYPLGATPSGREARRLATDPREVERYVLKPNLEGGGHNVFGSDIPDFLSGKPEDHWYKYILQRRIEPPTAITGALLMAEELYEGAVVSELGILGFVMWKQLPSGGNEVTNVETVRNEAAGWTFKTKPQEINEMSVVKGYGCFDCPLLV</sequence>
<dbReference type="GO" id="GO:0000287">
    <property type="term" value="F:magnesium ion binding"/>
    <property type="evidence" value="ECO:0007669"/>
    <property type="project" value="UniProtKB-UniRule"/>
</dbReference>
<evidence type="ECO:0000259" key="13">
    <source>
        <dbReference type="Pfam" id="PF03199"/>
    </source>
</evidence>
<dbReference type="InterPro" id="IPR005615">
    <property type="entry name" value="Glutathione_synthase"/>
</dbReference>
<feature type="domain" description="Glutathione synthase substrate-binding" evidence="13">
    <location>
        <begin position="251"/>
        <end position="356"/>
    </location>
</feature>
<evidence type="ECO:0000256" key="9">
    <source>
        <dbReference type="PIRNR" id="PIRNR001558"/>
    </source>
</evidence>
<evidence type="ECO:0000256" key="6">
    <source>
        <dbReference type="ARBA" id="ARBA00022741"/>
    </source>
</evidence>
<proteinExistence type="inferred from homology"/>
<dbReference type="InterPro" id="IPR014042">
    <property type="entry name" value="Glutathione_synthase_a-hlx"/>
</dbReference>
<dbReference type="InterPro" id="IPR004887">
    <property type="entry name" value="GSH_synth_subst-bd"/>
</dbReference>
<feature type="binding site" evidence="10">
    <location>
        <position position="520"/>
    </location>
    <ligand>
        <name>ATP</name>
        <dbReference type="ChEBI" id="CHEBI:30616"/>
    </ligand>
</feature>
<dbReference type="InterPro" id="IPR014709">
    <property type="entry name" value="Glutathione_synthase_C_euk"/>
</dbReference>
<dbReference type="Proteomes" id="UP000011761">
    <property type="component" value="Unassembled WGS sequence"/>
</dbReference>
<evidence type="ECO:0000313" key="15">
    <source>
        <dbReference type="Proteomes" id="UP000011761"/>
    </source>
</evidence>
<evidence type="ECO:0000256" key="4">
    <source>
        <dbReference type="ARBA" id="ARBA00022684"/>
    </source>
</evidence>
<evidence type="ECO:0000256" key="7">
    <source>
        <dbReference type="ARBA" id="ARBA00022840"/>
    </source>
</evidence>
<comment type="cofactor">
    <cofactor evidence="9 11">
        <name>Mg(2+)</name>
        <dbReference type="ChEBI" id="CHEBI:18420"/>
    </cofactor>
    <text evidence="9 11">Binds 1 Mg(2+) ion per subunit.</text>
</comment>
<reference evidence="14 15" key="1">
    <citation type="journal article" date="2012" name="PLoS Pathog.">
        <title>Diverse lifestyles and strategies of plant pathogenesis encoded in the genomes of eighteen Dothideomycetes fungi.</title>
        <authorList>
            <person name="Ohm R.A."/>
            <person name="Feau N."/>
            <person name="Henrissat B."/>
            <person name="Schoch C.L."/>
            <person name="Horwitz B.A."/>
            <person name="Barry K.W."/>
            <person name="Condon B.J."/>
            <person name="Copeland A.C."/>
            <person name="Dhillon B."/>
            <person name="Glaser F."/>
            <person name="Hesse C.N."/>
            <person name="Kosti I."/>
            <person name="LaButti K."/>
            <person name="Lindquist E.A."/>
            <person name="Lucas S."/>
            <person name="Salamov A.A."/>
            <person name="Bradshaw R.E."/>
            <person name="Ciuffetti L."/>
            <person name="Hamelin R.C."/>
            <person name="Kema G.H.J."/>
            <person name="Lawrence C."/>
            <person name="Scott J.A."/>
            <person name="Spatafora J.W."/>
            <person name="Turgeon B.G."/>
            <person name="de Wit P.J.G.M."/>
            <person name="Zhong S."/>
            <person name="Goodwin S.B."/>
            <person name="Grigoriev I.V."/>
        </authorList>
    </citation>
    <scope>NUCLEOTIDE SEQUENCE [LARGE SCALE GENOMIC DNA]</scope>
    <source>
        <strain evidence="14 15">UAMH 10762</strain>
    </source>
</reference>
<keyword evidence="4 9" id="KW-0317">Glutathione biosynthesis</keyword>
<keyword evidence="7 9" id="KW-0067">ATP-binding</keyword>
<dbReference type="eggNOG" id="KOG0021">
    <property type="taxonomic scope" value="Eukaryota"/>
</dbReference>
<dbReference type="GO" id="GO:0043295">
    <property type="term" value="F:glutathione binding"/>
    <property type="evidence" value="ECO:0007669"/>
    <property type="project" value="UniProtKB-UniRule"/>
</dbReference>
<evidence type="ECO:0000256" key="8">
    <source>
        <dbReference type="ARBA" id="ARBA00022842"/>
    </source>
</evidence>
<name>M2LK27_BAUPA</name>
<dbReference type="EMBL" id="KB445558">
    <property type="protein sequence ID" value="EMC94587.1"/>
    <property type="molecule type" value="Genomic_DNA"/>
</dbReference>
<dbReference type="Gene3D" id="3.30.470.20">
    <property type="entry name" value="ATP-grasp fold, B domain"/>
    <property type="match status" value="1"/>
</dbReference>
<organism evidence="14 15">
    <name type="scientific">Baudoinia panamericana (strain UAMH 10762)</name>
    <name type="common">Angels' share fungus</name>
    <name type="synonym">Baudoinia compniacensis (strain UAMH 10762)</name>
    <dbReference type="NCBI Taxonomy" id="717646"/>
    <lineage>
        <taxon>Eukaryota</taxon>
        <taxon>Fungi</taxon>
        <taxon>Dikarya</taxon>
        <taxon>Ascomycota</taxon>
        <taxon>Pezizomycotina</taxon>
        <taxon>Dothideomycetes</taxon>
        <taxon>Dothideomycetidae</taxon>
        <taxon>Mycosphaerellales</taxon>
        <taxon>Teratosphaeriaceae</taxon>
        <taxon>Baudoinia</taxon>
    </lineage>
</organism>
<evidence type="ECO:0000256" key="11">
    <source>
        <dbReference type="PIRSR" id="PIRSR001558-2"/>
    </source>
</evidence>
<keyword evidence="8 9" id="KW-0460">Magnesium</keyword>
<feature type="binding site" evidence="10">
    <location>
        <begin position="423"/>
        <end position="432"/>
    </location>
    <ligand>
        <name>ATP</name>
        <dbReference type="ChEBI" id="CHEBI:30616"/>
    </ligand>
</feature>
<feature type="binding site" evidence="10">
    <location>
        <position position="483"/>
    </location>
    <ligand>
        <name>ATP</name>
        <dbReference type="ChEBI" id="CHEBI:30616"/>
    </ligand>
</feature>
<dbReference type="GeneID" id="19115429"/>
<dbReference type="NCBIfam" id="TIGR01986">
    <property type="entry name" value="glut_syn_euk"/>
    <property type="match status" value="1"/>
</dbReference>
<dbReference type="GO" id="GO:0004363">
    <property type="term" value="F:glutathione synthase activity"/>
    <property type="evidence" value="ECO:0007669"/>
    <property type="project" value="UniProtKB-UniRule"/>
</dbReference>